<evidence type="ECO:0000256" key="4">
    <source>
        <dbReference type="ARBA" id="ARBA00022833"/>
    </source>
</evidence>
<dbReference type="PANTHER" id="PTHR46151:SF18">
    <property type="entry name" value="NEP1-INTERACTING PROTEIN-LIKE 2"/>
    <property type="match status" value="1"/>
</dbReference>
<dbReference type="PANTHER" id="PTHR46151">
    <property type="entry name" value="NEP1-INTERACTING PROTEIN-LIKE 2"/>
    <property type="match status" value="1"/>
</dbReference>
<keyword evidence="5" id="KW-0472">Membrane</keyword>
<proteinExistence type="predicted"/>
<evidence type="ECO:0000256" key="2">
    <source>
        <dbReference type="ARBA" id="ARBA00022723"/>
    </source>
</evidence>
<gene>
    <name evidence="6" type="ORF">V6N12_068294</name>
</gene>
<evidence type="ECO:0000256" key="1">
    <source>
        <dbReference type="ARBA" id="ARBA00004370"/>
    </source>
</evidence>
<organism evidence="6 7">
    <name type="scientific">Hibiscus sabdariffa</name>
    <name type="common">roselle</name>
    <dbReference type="NCBI Taxonomy" id="183260"/>
    <lineage>
        <taxon>Eukaryota</taxon>
        <taxon>Viridiplantae</taxon>
        <taxon>Streptophyta</taxon>
        <taxon>Embryophyta</taxon>
        <taxon>Tracheophyta</taxon>
        <taxon>Spermatophyta</taxon>
        <taxon>Magnoliopsida</taxon>
        <taxon>eudicotyledons</taxon>
        <taxon>Gunneridae</taxon>
        <taxon>Pentapetalae</taxon>
        <taxon>rosids</taxon>
        <taxon>malvids</taxon>
        <taxon>Malvales</taxon>
        <taxon>Malvaceae</taxon>
        <taxon>Malvoideae</taxon>
        <taxon>Hibiscus</taxon>
    </lineage>
</organism>
<dbReference type="Proteomes" id="UP001472677">
    <property type="component" value="Unassembled WGS sequence"/>
</dbReference>
<comment type="subcellular location">
    <subcellularLocation>
        <location evidence="1">Membrane</location>
    </subcellularLocation>
</comment>
<name>A0ABR2FQ97_9ROSI</name>
<sequence>MGDTGASSGAAIGAMAGAASDSGVLRGAGLGAIAGVVLSVKVLEASRAYWCLQQTSLRGSSSMVSLLD</sequence>
<evidence type="ECO:0000256" key="5">
    <source>
        <dbReference type="ARBA" id="ARBA00023136"/>
    </source>
</evidence>
<comment type="caution">
    <text evidence="6">The sequence shown here is derived from an EMBL/GenBank/DDBJ whole genome shotgun (WGS) entry which is preliminary data.</text>
</comment>
<evidence type="ECO:0000256" key="3">
    <source>
        <dbReference type="ARBA" id="ARBA00022771"/>
    </source>
</evidence>
<keyword evidence="3" id="KW-0863">Zinc-finger</keyword>
<keyword evidence="4" id="KW-0862">Zinc</keyword>
<dbReference type="EMBL" id="JBBPBM010000005">
    <property type="protein sequence ID" value="KAK8584044.1"/>
    <property type="molecule type" value="Genomic_DNA"/>
</dbReference>
<keyword evidence="7" id="KW-1185">Reference proteome</keyword>
<evidence type="ECO:0000313" key="6">
    <source>
        <dbReference type="EMBL" id="KAK8584044.1"/>
    </source>
</evidence>
<protein>
    <submittedName>
        <fullName evidence="6">Uncharacterized protein</fullName>
    </submittedName>
</protein>
<accession>A0ABR2FQ97</accession>
<evidence type="ECO:0000313" key="7">
    <source>
        <dbReference type="Proteomes" id="UP001472677"/>
    </source>
</evidence>
<keyword evidence="2" id="KW-0479">Metal-binding</keyword>
<reference evidence="6 7" key="1">
    <citation type="journal article" date="2024" name="G3 (Bethesda)">
        <title>Genome assembly of Hibiscus sabdariffa L. provides insights into metabolisms of medicinal natural products.</title>
        <authorList>
            <person name="Kim T."/>
        </authorList>
    </citation>
    <scope>NUCLEOTIDE SEQUENCE [LARGE SCALE GENOMIC DNA]</scope>
    <source>
        <strain evidence="6">TK-2024</strain>
        <tissue evidence="6">Old leaves</tissue>
    </source>
</reference>